<evidence type="ECO:0000256" key="5">
    <source>
        <dbReference type="RuleBase" id="RU000304"/>
    </source>
</evidence>
<proteinExistence type="inferred from homology"/>
<dbReference type="GO" id="GO:0005524">
    <property type="term" value="F:ATP binding"/>
    <property type="evidence" value="ECO:0007669"/>
    <property type="project" value="UniProtKB-UniRule"/>
</dbReference>
<dbReference type="GO" id="GO:0004674">
    <property type="term" value="F:protein serine/threonine kinase activity"/>
    <property type="evidence" value="ECO:0007669"/>
    <property type="project" value="UniProtKB-KW"/>
</dbReference>
<evidence type="ECO:0000313" key="8">
    <source>
        <dbReference type="WBParaSite" id="ACRNAN_scaffold16315.g32868.t1"/>
    </source>
</evidence>
<dbReference type="Gene3D" id="1.10.510.10">
    <property type="entry name" value="Transferase(Phosphotransferase) domain 1"/>
    <property type="match status" value="1"/>
</dbReference>
<dbReference type="EC" id="2.7.11.1" evidence="1"/>
<dbReference type="InterPro" id="IPR008271">
    <property type="entry name" value="Ser/Thr_kinase_AS"/>
</dbReference>
<keyword evidence="2 4" id="KW-0547">Nucleotide-binding</keyword>
<keyword evidence="3 4" id="KW-0067">ATP-binding</keyword>
<dbReference type="SUPFAM" id="SSF56112">
    <property type="entry name" value="Protein kinase-like (PK-like)"/>
    <property type="match status" value="1"/>
</dbReference>
<dbReference type="InterPro" id="IPR050235">
    <property type="entry name" value="CK1_Ser-Thr_kinase"/>
</dbReference>
<accession>A0A914CYG2</accession>
<keyword evidence="5" id="KW-0418">Kinase</keyword>
<dbReference type="PROSITE" id="PS00107">
    <property type="entry name" value="PROTEIN_KINASE_ATP"/>
    <property type="match status" value="1"/>
</dbReference>
<evidence type="ECO:0000259" key="6">
    <source>
        <dbReference type="PROSITE" id="PS50011"/>
    </source>
</evidence>
<dbReference type="AlphaFoldDB" id="A0A914CYG2"/>
<feature type="binding site" evidence="4">
    <location>
        <position position="60"/>
    </location>
    <ligand>
        <name>ATP</name>
        <dbReference type="ChEBI" id="CHEBI:30616"/>
    </ligand>
</feature>
<feature type="domain" description="Protein kinase" evidence="6">
    <location>
        <begin position="31"/>
        <end position="299"/>
    </location>
</feature>
<keyword evidence="5" id="KW-0723">Serine/threonine-protein kinase</keyword>
<dbReference type="InterPro" id="IPR000719">
    <property type="entry name" value="Prot_kinase_dom"/>
</dbReference>
<keyword evidence="5" id="KW-0808">Transferase</keyword>
<dbReference type="PROSITE" id="PS50011">
    <property type="entry name" value="PROTEIN_KINASE_DOM"/>
    <property type="match status" value="1"/>
</dbReference>
<dbReference type="Proteomes" id="UP000887540">
    <property type="component" value="Unplaced"/>
</dbReference>
<dbReference type="WBParaSite" id="ACRNAN_scaffold16315.g32868.t1">
    <property type="protein sequence ID" value="ACRNAN_scaffold16315.g32868.t1"/>
    <property type="gene ID" value="ACRNAN_scaffold16315.g32868"/>
</dbReference>
<dbReference type="Pfam" id="PF00069">
    <property type="entry name" value="Pkinase"/>
    <property type="match status" value="1"/>
</dbReference>
<dbReference type="SMART" id="SM00220">
    <property type="entry name" value="S_TKc"/>
    <property type="match status" value="1"/>
</dbReference>
<dbReference type="FunFam" id="1.10.510.10:FF:000596">
    <property type="entry name" value="CK1 family protein kinase"/>
    <property type="match status" value="1"/>
</dbReference>
<organism evidence="7 8">
    <name type="scientific">Acrobeloides nanus</name>
    <dbReference type="NCBI Taxonomy" id="290746"/>
    <lineage>
        <taxon>Eukaryota</taxon>
        <taxon>Metazoa</taxon>
        <taxon>Ecdysozoa</taxon>
        <taxon>Nematoda</taxon>
        <taxon>Chromadorea</taxon>
        <taxon>Rhabditida</taxon>
        <taxon>Tylenchina</taxon>
        <taxon>Cephalobomorpha</taxon>
        <taxon>Cephaloboidea</taxon>
        <taxon>Cephalobidae</taxon>
        <taxon>Acrobeloides</taxon>
    </lineage>
</organism>
<dbReference type="CDD" id="cd14016">
    <property type="entry name" value="STKc_CK1"/>
    <property type="match status" value="1"/>
</dbReference>
<evidence type="ECO:0000256" key="2">
    <source>
        <dbReference type="ARBA" id="ARBA00022741"/>
    </source>
</evidence>
<evidence type="ECO:0000256" key="1">
    <source>
        <dbReference type="ARBA" id="ARBA00012513"/>
    </source>
</evidence>
<dbReference type="InterPro" id="IPR017441">
    <property type="entry name" value="Protein_kinase_ATP_BS"/>
</dbReference>
<dbReference type="InterPro" id="IPR011009">
    <property type="entry name" value="Kinase-like_dom_sf"/>
</dbReference>
<protein>
    <recommendedName>
        <fullName evidence="1">non-specific serine/threonine protein kinase</fullName>
        <ecNumber evidence="1">2.7.11.1</ecNumber>
    </recommendedName>
</protein>
<comment type="similarity">
    <text evidence="5">Belongs to the protein kinase superfamily.</text>
</comment>
<evidence type="ECO:0000256" key="3">
    <source>
        <dbReference type="ARBA" id="ARBA00022840"/>
    </source>
</evidence>
<dbReference type="PANTHER" id="PTHR11909">
    <property type="entry name" value="CASEIN KINASE-RELATED"/>
    <property type="match status" value="1"/>
</dbReference>
<sequence length="331" mass="38560">MYPTSSTSRSLQQYTVKTTVDKGQFIVGQMFRLVRQIGFGSFGEVYICVNITNGQEYAVKLEPVKSQFPQLYYECKVLKCLGSELGLPQLRYFGTERDYHCMVMELLGPSLEDLFTKCKRKFSLKTVLMLADQLICRVQMLHIKNFIHRDIKPDNFVMGTGKRNHIVYIIDFGLAKKFRDSRTRVHIPFKDNKNLTGTVRYASINAHRGFEQSRRDDLECLGYIFMYFLRGNLPWQGLIAANKIQKYEKIREVKLTTSITTLCQGFPKEFAQFLQYVRGLRFDEEPDYIKLLANFRSLFRNFNYKYDYLFDWVPTPTAVAIPGEAAPIHAL</sequence>
<keyword evidence="7" id="KW-1185">Reference proteome</keyword>
<evidence type="ECO:0000313" key="7">
    <source>
        <dbReference type="Proteomes" id="UP000887540"/>
    </source>
</evidence>
<dbReference type="PROSITE" id="PS00108">
    <property type="entry name" value="PROTEIN_KINASE_ST"/>
    <property type="match status" value="1"/>
</dbReference>
<name>A0A914CYG2_9BILA</name>
<evidence type="ECO:0000256" key="4">
    <source>
        <dbReference type="PROSITE-ProRule" id="PRU10141"/>
    </source>
</evidence>
<reference evidence="8" key="1">
    <citation type="submission" date="2022-11" db="UniProtKB">
        <authorList>
            <consortium name="WormBaseParasite"/>
        </authorList>
    </citation>
    <scope>IDENTIFICATION</scope>
</reference>